<feature type="non-terminal residue" evidence="1">
    <location>
        <position position="150"/>
    </location>
</feature>
<evidence type="ECO:0000313" key="1">
    <source>
        <dbReference type="EMBL" id="SVE05198.1"/>
    </source>
</evidence>
<accession>A0A383ADP3</accession>
<protein>
    <recommendedName>
        <fullName evidence="2">Glycosyl hydrolases family 2 sugar binding domain-containing protein</fullName>
    </recommendedName>
</protein>
<sequence>MGASGANGGVVVTEKTFHLGTKGVPEWSEFSGSTPYGRNLTLPFEAKANKKEATLFLRQDDVKQGWRVSLNGKRLGNLDRFESKVLHSLKVPTGTLIDGPNKLAIEAPVTAIDDIFVGGAFIEDGSADETLSHGFLELHATDRATSTPLP</sequence>
<reference evidence="1" key="1">
    <citation type="submission" date="2018-05" db="EMBL/GenBank/DDBJ databases">
        <authorList>
            <person name="Lanie J.A."/>
            <person name="Ng W.-L."/>
            <person name="Kazmierczak K.M."/>
            <person name="Andrzejewski T.M."/>
            <person name="Davidsen T.M."/>
            <person name="Wayne K.J."/>
            <person name="Tettelin H."/>
            <person name="Glass J.I."/>
            <person name="Rusch D."/>
            <person name="Podicherti R."/>
            <person name="Tsui H.-C.T."/>
            <person name="Winkler M.E."/>
        </authorList>
    </citation>
    <scope>NUCLEOTIDE SEQUENCE</scope>
</reference>
<evidence type="ECO:0008006" key="2">
    <source>
        <dbReference type="Google" id="ProtNLM"/>
    </source>
</evidence>
<dbReference type="AlphaFoldDB" id="A0A383ADP3"/>
<gene>
    <name evidence="1" type="ORF">METZ01_LOCUS458052</name>
</gene>
<dbReference type="EMBL" id="UINC01190846">
    <property type="protein sequence ID" value="SVE05198.1"/>
    <property type="molecule type" value="Genomic_DNA"/>
</dbReference>
<organism evidence="1">
    <name type="scientific">marine metagenome</name>
    <dbReference type="NCBI Taxonomy" id="408172"/>
    <lineage>
        <taxon>unclassified sequences</taxon>
        <taxon>metagenomes</taxon>
        <taxon>ecological metagenomes</taxon>
    </lineage>
</organism>
<proteinExistence type="predicted"/>
<name>A0A383ADP3_9ZZZZ</name>